<dbReference type="EMBL" id="LR797058">
    <property type="protein sequence ID" value="CAB4184141.1"/>
    <property type="molecule type" value="Genomic_DNA"/>
</dbReference>
<protein>
    <recommendedName>
        <fullName evidence="4">Tail completion protein</fullName>
    </recommendedName>
</protein>
<proteinExistence type="predicted"/>
<evidence type="ECO:0000313" key="3">
    <source>
        <dbReference type="EMBL" id="CAB4203357.1"/>
    </source>
</evidence>
<reference evidence="2" key="1">
    <citation type="submission" date="2020-05" db="EMBL/GenBank/DDBJ databases">
        <authorList>
            <person name="Chiriac C."/>
            <person name="Salcher M."/>
            <person name="Ghai R."/>
            <person name="Kavagutti S V."/>
        </authorList>
    </citation>
    <scope>NUCLEOTIDE SEQUENCE</scope>
</reference>
<gene>
    <name evidence="2" type="ORF">UFOVP1111_34</name>
    <name evidence="3" type="ORF">UFOVP1380_39</name>
    <name evidence="1" type="ORF">UFOVP943_39</name>
</gene>
<name>A0A6J5QRN1_9CAUD</name>
<dbReference type="EMBL" id="LR797330">
    <property type="protein sequence ID" value="CAB4203357.1"/>
    <property type="molecule type" value="Genomic_DNA"/>
</dbReference>
<organism evidence="2">
    <name type="scientific">uncultured Caudovirales phage</name>
    <dbReference type="NCBI Taxonomy" id="2100421"/>
    <lineage>
        <taxon>Viruses</taxon>
        <taxon>Duplodnaviria</taxon>
        <taxon>Heunggongvirae</taxon>
        <taxon>Uroviricota</taxon>
        <taxon>Caudoviricetes</taxon>
        <taxon>Peduoviridae</taxon>
        <taxon>Maltschvirus</taxon>
        <taxon>Maltschvirus maltsch</taxon>
    </lineage>
</organism>
<sequence length="137" mass="14527">MSSVTTVSQIKAGLAANLATVSGLRAYAYQPDNVNTPFAWPLLDSIQYNGAMGGGLITHKFTISVVVGRSAERTAQSLFDGYLSYKGATSIRQAIESDRTLGGVVQDLIVESANNISTLEANDATYLAIDFVVTVYA</sequence>
<evidence type="ECO:0000313" key="2">
    <source>
        <dbReference type="EMBL" id="CAB4184141.1"/>
    </source>
</evidence>
<accession>A0A6J5QRN1</accession>
<dbReference type="EMBL" id="LR796901">
    <property type="protein sequence ID" value="CAB4173457.1"/>
    <property type="molecule type" value="Genomic_DNA"/>
</dbReference>
<evidence type="ECO:0008006" key="4">
    <source>
        <dbReference type="Google" id="ProtNLM"/>
    </source>
</evidence>
<evidence type="ECO:0000313" key="1">
    <source>
        <dbReference type="EMBL" id="CAB4173457.1"/>
    </source>
</evidence>